<comment type="caution">
    <text evidence="3">The sequence shown here is derived from an EMBL/GenBank/DDBJ whole genome shotgun (WGS) entry which is preliminary data.</text>
</comment>
<keyword evidence="1" id="KW-0812">Transmembrane</keyword>
<feature type="transmembrane region" description="Helical" evidence="1">
    <location>
        <begin position="151"/>
        <end position="173"/>
    </location>
</feature>
<sequence length="1098" mass="126228">MRKTFDNIRLIARYERRLIARGKLFWIFMICVLVGITGFQWLWQGGGRWGISSWAEVALPSYIPYLNAWLYSLVQGIMVIFVGVDFVRRDRRLETNVVFLSRPVTNTIYQTGKVLGILEVCLLMNVLTMACGMGVHLLFGEPGTFQPGIYLIYMVVLTIPSLIFVLGLGLIIVNQIKNHALAILILFALLGAFYFGTGEILWGVFDPWGRALPLLFSDVTGLAKPAWTVLQRGIFMLSGIGFILLAVGMMKRLSDRSRVIRIIRGIGIVFILAGVFGGFLYVGKFQGINARREMYREVFQKYAGVDNVHVKTHDIRFRQAGERMYVTSELVLENERTNRLKNPILYLNPGLQVTSLRDREENTVPFTREGQVVIVDRELDSGEELNLRMEYEGFIDEAVCYPDFTDKEFHDTRLVLFSRRPHQFFRHGWCYARVGDDYTFLVPECLWYPVSVPTVNILSPLTRRYDFTRYTLHVENVGARTAISQGNMNVKENVVSFENRNPLPRLSLSLGHYEKKSIVLDSLEMEIYHFPGHDFFERDYTVSADSVKILLQEPISQVWEYKGGDYPYRRFAVVETPVNFIPYQRKGSVGSEFILPEMIFVPEKMYSAYYFRVQYWPWENDERTRFELESDALRNILVLNLQDGAFNCVAMFEDFGGIVASDKYPGVGGIINHLLAAEEMYRGPMIYFSEDMEYEEVVDYWDGKSLREALEDKDIKLNNLRILLDRKYAQIESHLRALVGRSELVDFAKDFKKRHAFAGIELDVFVQAFEARFGIDVRDILDKYYEGKMLPVFYVRDMKVELFEEEKYAQKIASCKVYNPSPMDGTVTILERGTSGEGGSSSGKHSFLVPARGCKEIRIVLGSDDYFFLDMNLCQNIPGNKLMEFGENRLEKTKNGRTGIWDTDSTVFLRKEPGLVVDDDNVIIHEKKKREKLAAYFSEKTEHKKYEYIYDHERWTHVTSSECYGDIVKSAYYKIAGTGKSEVEWRVKIDAPGVYDVLVYVPNIQVTPARGTFIKGARLFYRIGSNEGMTDVEVILDNEDAGWISLGKFDFNAGEYSVLLSDRGGDSLSWEKTEDYGWEGDAVQLIFADAVRWVPVKR</sequence>
<feature type="transmembrane region" description="Helical" evidence="1">
    <location>
        <begin position="262"/>
        <end position="282"/>
    </location>
</feature>
<evidence type="ECO:0000256" key="1">
    <source>
        <dbReference type="SAM" id="Phobius"/>
    </source>
</evidence>
<dbReference type="EMBL" id="JACOOH010000005">
    <property type="protein sequence ID" value="MBC5622059.1"/>
    <property type="molecule type" value="Genomic_DNA"/>
</dbReference>
<evidence type="ECO:0000313" key="3">
    <source>
        <dbReference type="EMBL" id="MBC5622059.1"/>
    </source>
</evidence>
<gene>
    <name evidence="3" type="ORF">H8S64_13200</name>
</gene>
<dbReference type="Proteomes" id="UP000646484">
    <property type="component" value="Unassembled WGS sequence"/>
</dbReference>
<proteinExistence type="predicted"/>
<dbReference type="InterPro" id="IPR033803">
    <property type="entry name" value="CBD-like_Golvesin-Xly"/>
</dbReference>
<feature type="domain" description="Golvesin/Xly CBD-like" evidence="2">
    <location>
        <begin position="953"/>
        <end position="1064"/>
    </location>
</feature>
<evidence type="ECO:0000259" key="2">
    <source>
        <dbReference type="Pfam" id="PF25275"/>
    </source>
</evidence>
<feature type="transmembrane region" description="Helical" evidence="1">
    <location>
        <begin position="225"/>
        <end position="250"/>
    </location>
</feature>
<keyword evidence="1" id="KW-1133">Transmembrane helix</keyword>
<feature type="transmembrane region" description="Helical" evidence="1">
    <location>
        <begin position="180"/>
        <end position="205"/>
    </location>
</feature>
<evidence type="ECO:0000313" key="4">
    <source>
        <dbReference type="Proteomes" id="UP000646484"/>
    </source>
</evidence>
<protein>
    <recommendedName>
        <fullName evidence="2">Golvesin/Xly CBD-like domain-containing protein</fullName>
    </recommendedName>
</protein>
<feature type="transmembrane region" description="Helical" evidence="1">
    <location>
        <begin position="63"/>
        <end position="84"/>
    </location>
</feature>
<feature type="transmembrane region" description="Helical" evidence="1">
    <location>
        <begin position="114"/>
        <end position="139"/>
    </location>
</feature>
<name>A0ABR7D298_9BACT</name>
<reference evidence="3 4" key="1">
    <citation type="submission" date="2020-08" db="EMBL/GenBank/DDBJ databases">
        <title>Genome public.</title>
        <authorList>
            <person name="Liu C."/>
            <person name="Sun Q."/>
        </authorList>
    </citation>
    <scope>NUCLEOTIDE SEQUENCE [LARGE SCALE GENOMIC DNA]</scope>
    <source>
        <strain evidence="3 4">NSJ-56</strain>
    </source>
</reference>
<keyword evidence="1" id="KW-0472">Membrane</keyword>
<dbReference type="RefSeq" id="WP_186976518.1">
    <property type="nucleotide sequence ID" value="NZ_JACOOH010000005.1"/>
</dbReference>
<accession>A0ABR7D298</accession>
<keyword evidence="4" id="KW-1185">Reference proteome</keyword>
<feature type="transmembrane region" description="Helical" evidence="1">
    <location>
        <begin position="24"/>
        <end position="43"/>
    </location>
</feature>
<organism evidence="3 4">
    <name type="scientific">Butyricimonas hominis</name>
    <dbReference type="NCBI Taxonomy" id="2763032"/>
    <lineage>
        <taxon>Bacteria</taxon>
        <taxon>Pseudomonadati</taxon>
        <taxon>Bacteroidota</taxon>
        <taxon>Bacteroidia</taxon>
        <taxon>Bacteroidales</taxon>
        <taxon>Odoribacteraceae</taxon>
        <taxon>Butyricimonas</taxon>
    </lineage>
</organism>
<dbReference type="Pfam" id="PF25275">
    <property type="entry name" value="Golvesin_C"/>
    <property type="match status" value="1"/>
</dbReference>